<keyword evidence="4" id="KW-1185">Reference proteome</keyword>
<dbReference type="Pfam" id="PF00024">
    <property type="entry name" value="PAN_1"/>
    <property type="match status" value="3"/>
</dbReference>
<feature type="region of interest" description="Disordered" evidence="1">
    <location>
        <begin position="268"/>
        <end position="297"/>
    </location>
</feature>
<feature type="region of interest" description="Disordered" evidence="1">
    <location>
        <begin position="347"/>
        <end position="392"/>
    </location>
</feature>
<dbReference type="PROSITE" id="PS50948">
    <property type="entry name" value="PAN"/>
    <property type="match status" value="3"/>
</dbReference>
<name>A0A1I7ZW10_9BILA</name>
<organism evidence="4 5">
    <name type="scientific">Steinernema glaseri</name>
    <dbReference type="NCBI Taxonomy" id="37863"/>
    <lineage>
        <taxon>Eukaryota</taxon>
        <taxon>Metazoa</taxon>
        <taxon>Ecdysozoa</taxon>
        <taxon>Nematoda</taxon>
        <taxon>Chromadorea</taxon>
        <taxon>Rhabditida</taxon>
        <taxon>Tylenchina</taxon>
        <taxon>Panagrolaimomorpha</taxon>
        <taxon>Strongyloidoidea</taxon>
        <taxon>Steinernematidae</taxon>
        <taxon>Steinernema</taxon>
    </lineage>
</organism>
<dbReference type="PANTHER" id="PTHR47327:SF22">
    <property type="entry name" value="APPLE DOMAIN-CONTAINING PROTEIN"/>
    <property type="match status" value="1"/>
</dbReference>
<dbReference type="Proteomes" id="UP000095287">
    <property type="component" value="Unplaced"/>
</dbReference>
<feature type="region of interest" description="Disordered" evidence="1">
    <location>
        <begin position="117"/>
        <end position="253"/>
    </location>
</feature>
<dbReference type="InterPro" id="IPR003609">
    <property type="entry name" value="Pan_app"/>
</dbReference>
<dbReference type="Gene3D" id="3.50.4.10">
    <property type="entry name" value="Hepatocyte Growth Factor"/>
    <property type="match status" value="3"/>
</dbReference>
<feature type="compositionally biased region" description="Polar residues" evidence="1">
    <location>
        <begin position="230"/>
        <end position="239"/>
    </location>
</feature>
<dbReference type="AlphaFoldDB" id="A0A1I7ZW10"/>
<evidence type="ECO:0000313" key="5">
    <source>
        <dbReference type="WBParaSite" id="L893_g30152.t1"/>
    </source>
</evidence>
<accession>A0A1I7ZW10</accession>
<feature type="compositionally biased region" description="Low complexity" evidence="1">
    <location>
        <begin position="377"/>
        <end position="389"/>
    </location>
</feature>
<dbReference type="GO" id="GO:0009653">
    <property type="term" value="P:anatomical structure morphogenesis"/>
    <property type="evidence" value="ECO:0007669"/>
    <property type="project" value="TreeGrafter"/>
</dbReference>
<evidence type="ECO:0000256" key="1">
    <source>
        <dbReference type="SAM" id="MobiDB-lite"/>
    </source>
</evidence>
<dbReference type="WBParaSite" id="L893_g30152.t1">
    <property type="protein sequence ID" value="L893_g30152.t1"/>
    <property type="gene ID" value="L893_g30152"/>
</dbReference>
<sequence>MDCRFLISVLLLHALLDASSAVSPYLRCFQKTIRRSIDNSRPMTELFYVTPYQCMDHCIAATNNHAPNARLCRSFVYDHLQHSCRLYEHDGNEPPAIIHPANGYDYYRRTAVLNQCAGPGSPPAGPLPEGAANNPNFYQLKSSKTHKDPGLYENVHSASINAQEDTQLDGYGGDTYRAPPSENPDGRTGNTKKLAEPLSNEGFPSPGFEKVTAKPIDQSRAQGDSALPESYTSDSSLSNKGVVPQNKGVTSPPTEYVTKLINEVNIVDPIPPNPPRARKVRPHSTAGLPAGSDLPVHLPNSAVELGYEAPKKHKKKHRTTTTTAAPEPEVELPPEIPELPVQPAVTRRPVPAVTHHRTPPPTVRTTHRPPPPRPTTRRTTTTTPRPQTTSECPTNTAYYVVIGNEIILPISGAENDVKVIQGIEQSECAKHCSSNKGPRGEHIKCSSINYFPVTQKCEMYSILAEPHGPGNLVENDDVIYSEKFCLPASTADCHDDEIFLLQVQKKISGKQIAVTSATSITNCLKSCLNARGCLIASYDSNRNRCSLHSVDIGEHPDVVEDAESGWVLIENGCSGKRRKPSTAIHGVSQHSVDDVPADTQWSSWSDCQFRVHGDLVRVRTRQCEVDCPDGGMQLEKC</sequence>
<dbReference type="PANTHER" id="PTHR47327">
    <property type="entry name" value="FI18240P1-RELATED"/>
    <property type="match status" value="1"/>
</dbReference>
<feature type="region of interest" description="Disordered" evidence="1">
    <location>
        <begin position="310"/>
        <end position="335"/>
    </location>
</feature>
<feature type="domain" description="Apple" evidence="3">
    <location>
        <begin position="28"/>
        <end position="111"/>
    </location>
</feature>
<dbReference type="SMART" id="SM00473">
    <property type="entry name" value="PAN_AP"/>
    <property type="match status" value="3"/>
</dbReference>
<protein>
    <submittedName>
        <fullName evidence="5">Apple domain-containing protein</fullName>
    </submittedName>
</protein>
<feature type="compositionally biased region" description="Low complexity" evidence="1">
    <location>
        <begin position="127"/>
        <end position="136"/>
    </location>
</feature>
<reference evidence="5" key="1">
    <citation type="submission" date="2016-11" db="UniProtKB">
        <authorList>
            <consortium name="WormBaseParasite"/>
        </authorList>
    </citation>
    <scope>IDENTIFICATION</scope>
</reference>
<evidence type="ECO:0000259" key="3">
    <source>
        <dbReference type="PROSITE" id="PS50948"/>
    </source>
</evidence>
<keyword evidence="2" id="KW-0732">Signal</keyword>
<evidence type="ECO:0000256" key="2">
    <source>
        <dbReference type="SAM" id="SignalP"/>
    </source>
</evidence>
<dbReference type="SUPFAM" id="SSF57414">
    <property type="entry name" value="Hairpin loop containing domain-like"/>
    <property type="match status" value="3"/>
</dbReference>
<evidence type="ECO:0000313" key="4">
    <source>
        <dbReference type="Proteomes" id="UP000095287"/>
    </source>
</evidence>
<dbReference type="InterPro" id="IPR052774">
    <property type="entry name" value="Celegans_DevNeuronal_Protein"/>
</dbReference>
<proteinExistence type="predicted"/>
<feature type="domain" description="Apple" evidence="3">
    <location>
        <begin position="392"/>
        <end position="485"/>
    </location>
</feature>
<feature type="chain" id="PRO_5009313961" evidence="2">
    <location>
        <begin position="22"/>
        <end position="637"/>
    </location>
</feature>
<feature type="domain" description="Apple" evidence="3">
    <location>
        <begin position="493"/>
        <end position="573"/>
    </location>
</feature>
<feature type="signal peptide" evidence="2">
    <location>
        <begin position="1"/>
        <end position="21"/>
    </location>
</feature>
<dbReference type="CDD" id="cd01099">
    <property type="entry name" value="PAN_AP_HGF"/>
    <property type="match status" value="1"/>
</dbReference>
<feature type="compositionally biased region" description="Polar residues" evidence="1">
    <location>
        <begin position="156"/>
        <end position="165"/>
    </location>
</feature>